<feature type="region of interest" description="Disordered" evidence="1">
    <location>
        <begin position="101"/>
        <end position="121"/>
    </location>
</feature>
<accession>A0AAN8X1L9</accession>
<gene>
    <name evidence="2" type="ORF">SK128_027415</name>
</gene>
<evidence type="ECO:0000313" key="2">
    <source>
        <dbReference type="EMBL" id="KAK7070355.1"/>
    </source>
</evidence>
<keyword evidence="3" id="KW-1185">Reference proteome</keyword>
<name>A0AAN8X1L9_HALRR</name>
<comment type="caution">
    <text evidence="2">The sequence shown here is derived from an EMBL/GenBank/DDBJ whole genome shotgun (WGS) entry which is preliminary data.</text>
</comment>
<organism evidence="2 3">
    <name type="scientific">Halocaridina rubra</name>
    <name type="common">Hawaiian red shrimp</name>
    <dbReference type="NCBI Taxonomy" id="373956"/>
    <lineage>
        <taxon>Eukaryota</taxon>
        <taxon>Metazoa</taxon>
        <taxon>Ecdysozoa</taxon>
        <taxon>Arthropoda</taxon>
        <taxon>Crustacea</taxon>
        <taxon>Multicrustacea</taxon>
        <taxon>Malacostraca</taxon>
        <taxon>Eumalacostraca</taxon>
        <taxon>Eucarida</taxon>
        <taxon>Decapoda</taxon>
        <taxon>Pleocyemata</taxon>
        <taxon>Caridea</taxon>
        <taxon>Atyoidea</taxon>
        <taxon>Atyidae</taxon>
        <taxon>Halocaridina</taxon>
    </lineage>
</organism>
<sequence length="167" mass="18491">MGVSYWFIGGSFCGPLEGSSKSHFFAEPRVCYQELLCLSGSNQCQYDGVALRKNVQCRLENGDPVYQARLSFEIVIATPIVPFHLYALSLRSTQARRPNTVQDGRALKNVPTSQKPAKDSPDTPLVALIIKVKFCWEFGSFIGAPKIRRRGAILITVIGNHPFGFVV</sequence>
<protein>
    <submittedName>
        <fullName evidence="2">Uncharacterized protein</fullName>
    </submittedName>
</protein>
<dbReference type="AlphaFoldDB" id="A0AAN8X1L9"/>
<evidence type="ECO:0000313" key="3">
    <source>
        <dbReference type="Proteomes" id="UP001381693"/>
    </source>
</evidence>
<evidence type="ECO:0000256" key="1">
    <source>
        <dbReference type="SAM" id="MobiDB-lite"/>
    </source>
</evidence>
<reference evidence="2 3" key="1">
    <citation type="submission" date="2023-11" db="EMBL/GenBank/DDBJ databases">
        <title>Halocaridina rubra genome assembly.</title>
        <authorList>
            <person name="Smith C."/>
        </authorList>
    </citation>
    <scope>NUCLEOTIDE SEQUENCE [LARGE SCALE GENOMIC DNA]</scope>
    <source>
        <strain evidence="2">EP-1</strain>
        <tissue evidence="2">Whole</tissue>
    </source>
</reference>
<proteinExistence type="predicted"/>
<dbReference type="Proteomes" id="UP001381693">
    <property type="component" value="Unassembled WGS sequence"/>
</dbReference>
<dbReference type="EMBL" id="JAXCGZ010015409">
    <property type="protein sequence ID" value="KAK7070355.1"/>
    <property type="molecule type" value="Genomic_DNA"/>
</dbReference>